<organism evidence="1 2">
    <name type="scientific">Endomicrobium trichonymphae</name>
    <dbReference type="NCBI Taxonomy" id="1408204"/>
    <lineage>
        <taxon>Bacteria</taxon>
        <taxon>Pseudomonadati</taxon>
        <taxon>Elusimicrobiota</taxon>
        <taxon>Endomicrobiia</taxon>
        <taxon>Endomicrobiales</taxon>
        <taxon>Endomicrobiaceae</taxon>
        <taxon>Candidatus Endomicrobiellum</taxon>
    </lineage>
</organism>
<dbReference type="Proteomes" id="UP000095237">
    <property type="component" value="Unassembled WGS sequence"/>
</dbReference>
<evidence type="ECO:0000313" key="2">
    <source>
        <dbReference type="Proteomes" id="UP000095237"/>
    </source>
</evidence>
<dbReference type="AlphaFoldDB" id="A0A1E5IM60"/>
<name>A0A1E5IM60_ENDTX</name>
<proteinExistence type="predicted"/>
<dbReference type="EMBL" id="LNVX01000163">
    <property type="protein sequence ID" value="OEG71574.1"/>
    <property type="molecule type" value="Genomic_DNA"/>
</dbReference>
<keyword evidence="2" id="KW-1185">Reference proteome</keyword>
<sequence length="87" mass="10208">MMPVSKRTAYSLPADTANKQSVQYVFFCSKRKNFNNFKTAYKSMTVIGANNYTFLQLIANSGDFRVFQVYENKNRNLSFLNFMRHKN</sequence>
<accession>A0A1E5IM60</accession>
<protein>
    <submittedName>
        <fullName evidence="1">Uncharacterized protein</fullName>
    </submittedName>
</protein>
<evidence type="ECO:0000313" key="1">
    <source>
        <dbReference type="EMBL" id="OEG71574.1"/>
    </source>
</evidence>
<reference evidence="1 2" key="1">
    <citation type="submission" date="2015-11" db="EMBL/GenBank/DDBJ databases">
        <title>Evidence for parallel genomic evolution in an endosymbiosis of termite gut flagellates.</title>
        <authorList>
            <person name="Zheng H."/>
        </authorList>
    </citation>
    <scope>NUCLEOTIDE SEQUENCE [LARGE SCALE GENOMIC DNA]</scope>
    <source>
        <strain evidence="1 2">CET450</strain>
    </source>
</reference>
<comment type="caution">
    <text evidence="1">The sequence shown here is derived from an EMBL/GenBank/DDBJ whole genome shotgun (WGS) entry which is preliminary data.</text>
</comment>
<gene>
    <name evidence="1" type="ORF">ATZ36_13960</name>
</gene>